<gene>
    <name evidence="2" type="ORF">GCM10009102_28200</name>
</gene>
<accession>A0ABN1HZ30</accession>
<dbReference type="Proteomes" id="UP001500238">
    <property type="component" value="Unassembled WGS sequence"/>
</dbReference>
<name>A0ABN1HZ30_9SPHN</name>
<evidence type="ECO:0000313" key="2">
    <source>
        <dbReference type="EMBL" id="GAA0674520.1"/>
    </source>
</evidence>
<keyword evidence="3" id="KW-1185">Reference proteome</keyword>
<evidence type="ECO:0000256" key="1">
    <source>
        <dbReference type="SAM" id="MobiDB-lite"/>
    </source>
</evidence>
<evidence type="ECO:0000313" key="3">
    <source>
        <dbReference type="Proteomes" id="UP001500238"/>
    </source>
</evidence>
<feature type="region of interest" description="Disordered" evidence="1">
    <location>
        <begin position="24"/>
        <end position="61"/>
    </location>
</feature>
<organism evidence="2 3">
    <name type="scientific">Sphingomonas insulae</name>
    <dbReference type="NCBI Taxonomy" id="424800"/>
    <lineage>
        <taxon>Bacteria</taxon>
        <taxon>Pseudomonadati</taxon>
        <taxon>Pseudomonadota</taxon>
        <taxon>Alphaproteobacteria</taxon>
        <taxon>Sphingomonadales</taxon>
        <taxon>Sphingomonadaceae</taxon>
        <taxon>Sphingomonas</taxon>
    </lineage>
</organism>
<reference evidence="2 3" key="1">
    <citation type="journal article" date="2019" name="Int. J. Syst. Evol. Microbiol.">
        <title>The Global Catalogue of Microorganisms (GCM) 10K type strain sequencing project: providing services to taxonomists for standard genome sequencing and annotation.</title>
        <authorList>
            <consortium name="The Broad Institute Genomics Platform"/>
            <consortium name="The Broad Institute Genome Sequencing Center for Infectious Disease"/>
            <person name="Wu L."/>
            <person name="Ma J."/>
        </authorList>
    </citation>
    <scope>NUCLEOTIDE SEQUENCE [LARGE SCALE GENOMIC DNA]</scope>
    <source>
        <strain evidence="2 3">JCM 14603</strain>
    </source>
</reference>
<proteinExistence type="predicted"/>
<sequence>MRASVSIEPYPAALRLYRKDLRSAGGAADTGAEQPGEGFDRRLRPPAMERPGKRPRAKALG</sequence>
<dbReference type="EMBL" id="BAAAES010000010">
    <property type="protein sequence ID" value="GAA0674520.1"/>
    <property type="molecule type" value="Genomic_DNA"/>
</dbReference>
<protein>
    <submittedName>
        <fullName evidence="2">Uncharacterized protein</fullName>
    </submittedName>
</protein>
<comment type="caution">
    <text evidence="2">The sequence shown here is derived from an EMBL/GenBank/DDBJ whole genome shotgun (WGS) entry which is preliminary data.</text>
</comment>